<protein>
    <submittedName>
        <fullName evidence="1">Uncharacterized protein</fullName>
    </submittedName>
</protein>
<accession>F0EXF1</accession>
<name>F0EXF1_9NEIS</name>
<proteinExistence type="predicted"/>
<evidence type="ECO:0000313" key="2">
    <source>
        <dbReference type="Proteomes" id="UP000004088"/>
    </source>
</evidence>
<reference evidence="1 2" key="1">
    <citation type="submission" date="2011-01" db="EMBL/GenBank/DDBJ databases">
        <authorList>
            <person name="Muzny D."/>
            <person name="Qin X."/>
            <person name="Deng J."/>
            <person name="Jiang H."/>
            <person name="Liu Y."/>
            <person name="Qu J."/>
            <person name="Song X.-Z."/>
            <person name="Zhang L."/>
            <person name="Thornton R."/>
            <person name="Coyle M."/>
            <person name="Francisco L."/>
            <person name="Jackson L."/>
            <person name="Javaid M."/>
            <person name="Korchina V."/>
            <person name="Kovar C."/>
            <person name="Mata R."/>
            <person name="Mathew T."/>
            <person name="Ngo R."/>
            <person name="Nguyen L."/>
            <person name="Nguyen N."/>
            <person name="Okwuonu G."/>
            <person name="Ongeri F."/>
            <person name="Pham C."/>
            <person name="Simmons D."/>
            <person name="Wilczek-Boney K."/>
            <person name="Hale W."/>
            <person name="Jakkamsetti A."/>
            <person name="Pham P."/>
            <person name="Ruth R."/>
            <person name="San Lucas F."/>
            <person name="Warren J."/>
            <person name="Zhang J."/>
            <person name="Zhao Z."/>
            <person name="Zhou C."/>
            <person name="Zhu D."/>
            <person name="Lee S."/>
            <person name="Bess C."/>
            <person name="Blankenburg K."/>
            <person name="Forbes L."/>
            <person name="Fu Q."/>
            <person name="Gubbala S."/>
            <person name="Hirani K."/>
            <person name="Jayaseelan J.C."/>
            <person name="Lara F."/>
            <person name="Munidasa M."/>
            <person name="Palculict T."/>
            <person name="Patil S."/>
            <person name="Pu L.-L."/>
            <person name="Saada N."/>
            <person name="Tang L."/>
            <person name="Weissenberger G."/>
            <person name="Zhu Y."/>
            <person name="Hemphill L."/>
            <person name="Shang Y."/>
            <person name="Youmans B."/>
            <person name="Ayvaz T."/>
            <person name="Ross M."/>
            <person name="Santibanez J."/>
            <person name="Aqrawi P."/>
            <person name="Gross S."/>
            <person name="Joshi V."/>
            <person name="Fowler G."/>
            <person name="Nazareth L."/>
            <person name="Reid J."/>
            <person name="Worley K."/>
            <person name="Petrosino J."/>
            <person name="Highlander S."/>
            <person name="Gibbs R."/>
        </authorList>
    </citation>
    <scope>NUCLEOTIDE SEQUENCE [LARGE SCALE GENOMIC DNA]</scope>
    <source>
        <strain evidence="1 2">ATCC 33394</strain>
    </source>
</reference>
<sequence length="43" mass="4889">MSSAFFDRYQCLFARFTLQSDTNSPSEAGKPNYVAKLHKISCK</sequence>
<dbReference type="STRING" id="888741.HMPREF9098_0535"/>
<comment type="caution">
    <text evidence="1">The sequence shown here is derived from an EMBL/GenBank/DDBJ whole genome shotgun (WGS) entry which is preliminary data.</text>
</comment>
<keyword evidence="2" id="KW-1185">Reference proteome</keyword>
<dbReference type="AlphaFoldDB" id="F0EXF1"/>
<gene>
    <name evidence="1" type="ORF">HMPREF9098_0535</name>
</gene>
<dbReference type="Proteomes" id="UP000004088">
    <property type="component" value="Unassembled WGS sequence"/>
</dbReference>
<evidence type="ECO:0000313" key="1">
    <source>
        <dbReference type="EMBL" id="EGC17982.1"/>
    </source>
</evidence>
<organism evidence="1 2">
    <name type="scientific">Kingella denitrificans ATCC 33394</name>
    <dbReference type="NCBI Taxonomy" id="888741"/>
    <lineage>
        <taxon>Bacteria</taxon>
        <taxon>Pseudomonadati</taxon>
        <taxon>Pseudomonadota</taxon>
        <taxon>Betaproteobacteria</taxon>
        <taxon>Neisseriales</taxon>
        <taxon>Neisseriaceae</taxon>
        <taxon>Kingella</taxon>
    </lineage>
</organism>
<dbReference type="EMBL" id="AEWV01000008">
    <property type="protein sequence ID" value="EGC17982.1"/>
    <property type="molecule type" value="Genomic_DNA"/>
</dbReference>
<dbReference type="HOGENOM" id="CLU_3234751_0_0_4"/>